<dbReference type="CDD" id="cd00464">
    <property type="entry name" value="SK"/>
    <property type="match status" value="1"/>
</dbReference>
<dbReference type="Pfam" id="PF01202">
    <property type="entry name" value="SKI"/>
    <property type="match status" value="1"/>
</dbReference>
<evidence type="ECO:0000256" key="3">
    <source>
        <dbReference type="ARBA" id="ARBA00012154"/>
    </source>
</evidence>
<sequence>MIITLTGFMGVGKSTIASRLALYLYCRHKDLDLAIEEGEGATIDEIFSTRGEQEFRKLEEEYLEKLINGCCDKVFVLSLGGGALLSQKNRDLIKRRTFCIYLKASLETITERLVKAKKTRPLVKEKSDSELRLHIAQLFDQRKTGYESAADLTISVDNTNIREILSEIMSSI</sequence>
<dbReference type="HAMAP" id="MF_00109">
    <property type="entry name" value="Shikimate_kinase"/>
    <property type="match status" value="1"/>
</dbReference>
<evidence type="ECO:0000256" key="1">
    <source>
        <dbReference type="ARBA" id="ARBA00004842"/>
    </source>
</evidence>
<keyword evidence="9" id="KW-0057">Aromatic amino acid biosynthesis</keyword>
<dbReference type="GO" id="GO:0008652">
    <property type="term" value="P:amino acid biosynthetic process"/>
    <property type="evidence" value="ECO:0007669"/>
    <property type="project" value="UniProtKB-KW"/>
</dbReference>
<dbReference type="Gene3D" id="3.40.50.300">
    <property type="entry name" value="P-loop containing nucleotide triphosphate hydrolases"/>
    <property type="match status" value="1"/>
</dbReference>
<dbReference type="PANTHER" id="PTHR21087:SF16">
    <property type="entry name" value="SHIKIMATE KINASE 1, CHLOROPLASTIC"/>
    <property type="match status" value="1"/>
</dbReference>
<reference evidence="11" key="1">
    <citation type="submission" date="2019-08" db="EMBL/GenBank/DDBJ databases">
        <authorList>
            <person name="Kucharzyk K."/>
            <person name="Murdoch R.W."/>
            <person name="Higgins S."/>
            <person name="Loffler F."/>
        </authorList>
    </citation>
    <scope>NUCLEOTIDE SEQUENCE</scope>
</reference>
<keyword evidence="8" id="KW-0067">ATP-binding</keyword>
<name>A0A644V8J3_9ZZZZ</name>
<dbReference type="GO" id="GO:0004765">
    <property type="term" value="F:shikimate kinase activity"/>
    <property type="evidence" value="ECO:0007669"/>
    <property type="project" value="UniProtKB-EC"/>
</dbReference>
<dbReference type="GO" id="GO:0009073">
    <property type="term" value="P:aromatic amino acid family biosynthetic process"/>
    <property type="evidence" value="ECO:0007669"/>
    <property type="project" value="UniProtKB-KW"/>
</dbReference>
<keyword evidence="6" id="KW-0547">Nucleotide-binding</keyword>
<dbReference type="PROSITE" id="PS01128">
    <property type="entry name" value="SHIKIMATE_KINASE"/>
    <property type="match status" value="1"/>
</dbReference>
<dbReference type="PRINTS" id="PR01100">
    <property type="entry name" value="SHIKIMTKNASE"/>
</dbReference>
<evidence type="ECO:0000256" key="10">
    <source>
        <dbReference type="ARBA" id="ARBA00048567"/>
    </source>
</evidence>
<dbReference type="InterPro" id="IPR023000">
    <property type="entry name" value="Shikimate_kinase_CS"/>
</dbReference>
<evidence type="ECO:0000256" key="5">
    <source>
        <dbReference type="ARBA" id="ARBA00022679"/>
    </source>
</evidence>
<evidence type="ECO:0000256" key="9">
    <source>
        <dbReference type="ARBA" id="ARBA00023141"/>
    </source>
</evidence>
<dbReference type="GO" id="GO:0009423">
    <property type="term" value="P:chorismate biosynthetic process"/>
    <property type="evidence" value="ECO:0007669"/>
    <property type="project" value="UniProtKB-UniPathway"/>
</dbReference>
<dbReference type="GO" id="GO:0005524">
    <property type="term" value="F:ATP binding"/>
    <property type="evidence" value="ECO:0007669"/>
    <property type="project" value="UniProtKB-KW"/>
</dbReference>
<keyword evidence="4" id="KW-0028">Amino-acid biosynthesis</keyword>
<organism evidence="11">
    <name type="scientific">bioreactor metagenome</name>
    <dbReference type="NCBI Taxonomy" id="1076179"/>
    <lineage>
        <taxon>unclassified sequences</taxon>
        <taxon>metagenomes</taxon>
        <taxon>ecological metagenomes</taxon>
    </lineage>
</organism>
<dbReference type="AlphaFoldDB" id="A0A644V8J3"/>
<dbReference type="SUPFAM" id="SSF52540">
    <property type="entry name" value="P-loop containing nucleoside triphosphate hydrolases"/>
    <property type="match status" value="1"/>
</dbReference>
<dbReference type="GO" id="GO:0005829">
    <property type="term" value="C:cytosol"/>
    <property type="evidence" value="ECO:0007669"/>
    <property type="project" value="TreeGrafter"/>
</dbReference>
<protein>
    <recommendedName>
        <fullName evidence="3">shikimate kinase</fullName>
        <ecNumber evidence="3">2.7.1.71</ecNumber>
    </recommendedName>
</protein>
<accession>A0A644V8J3</accession>
<evidence type="ECO:0000256" key="2">
    <source>
        <dbReference type="ARBA" id="ARBA00006997"/>
    </source>
</evidence>
<evidence type="ECO:0000256" key="6">
    <source>
        <dbReference type="ARBA" id="ARBA00022741"/>
    </source>
</evidence>
<comment type="pathway">
    <text evidence="1">Metabolic intermediate biosynthesis; chorismate biosynthesis; chorismate from D-erythrose 4-phosphate and phosphoenolpyruvate: step 5/7.</text>
</comment>
<dbReference type="UniPathway" id="UPA00053">
    <property type="reaction ID" value="UER00088"/>
</dbReference>
<comment type="caution">
    <text evidence="11">The sequence shown here is derived from an EMBL/GenBank/DDBJ whole genome shotgun (WGS) entry which is preliminary data.</text>
</comment>
<keyword evidence="5 11" id="KW-0808">Transferase</keyword>
<gene>
    <name evidence="11" type="primary">aroK_11</name>
    <name evidence="11" type="ORF">SDC9_33665</name>
</gene>
<dbReference type="PANTHER" id="PTHR21087">
    <property type="entry name" value="SHIKIMATE KINASE"/>
    <property type="match status" value="1"/>
</dbReference>
<evidence type="ECO:0000313" key="11">
    <source>
        <dbReference type="EMBL" id="MPL87664.1"/>
    </source>
</evidence>
<evidence type="ECO:0000256" key="8">
    <source>
        <dbReference type="ARBA" id="ARBA00022840"/>
    </source>
</evidence>
<comment type="similarity">
    <text evidence="2">Belongs to the shikimate kinase family.</text>
</comment>
<dbReference type="EMBL" id="VSSQ01000242">
    <property type="protein sequence ID" value="MPL87664.1"/>
    <property type="molecule type" value="Genomic_DNA"/>
</dbReference>
<proteinExistence type="inferred from homology"/>
<evidence type="ECO:0000256" key="4">
    <source>
        <dbReference type="ARBA" id="ARBA00022605"/>
    </source>
</evidence>
<dbReference type="EC" id="2.7.1.71" evidence="3"/>
<dbReference type="InterPro" id="IPR000623">
    <property type="entry name" value="Shikimate_kinase/TSH1"/>
</dbReference>
<dbReference type="InterPro" id="IPR031322">
    <property type="entry name" value="Shikimate/glucono_kinase"/>
</dbReference>
<keyword evidence="7 11" id="KW-0418">Kinase</keyword>
<evidence type="ECO:0000256" key="7">
    <source>
        <dbReference type="ARBA" id="ARBA00022777"/>
    </source>
</evidence>
<comment type="catalytic activity">
    <reaction evidence="10">
        <text>shikimate + ATP = 3-phosphoshikimate + ADP + H(+)</text>
        <dbReference type="Rhea" id="RHEA:13121"/>
        <dbReference type="ChEBI" id="CHEBI:15378"/>
        <dbReference type="ChEBI" id="CHEBI:30616"/>
        <dbReference type="ChEBI" id="CHEBI:36208"/>
        <dbReference type="ChEBI" id="CHEBI:145989"/>
        <dbReference type="ChEBI" id="CHEBI:456216"/>
        <dbReference type="EC" id="2.7.1.71"/>
    </reaction>
</comment>
<dbReference type="InterPro" id="IPR027417">
    <property type="entry name" value="P-loop_NTPase"/>
</dbReference>